<gene>
    <name evidence="2" type="ORF">BFV95_4713</name>
</gene>
<name>A0AB36FMW0_ALTMA</name>
<evidence type="ECO:0000313" key="2">
    <source>
        <dbReference type="EMBL" id="OES24446.1"/>
    </source>
</evidence>
<organism evidence="2 3">
    <name type="scientific">Alteromonas macleodii</name>
    <name type="common">Pseudoalteromonas macleodii</name>
    <dbReference type="NCBI Taxonomy" id="28108"/>
    <lineage>
        <taxon>Bacteria</taxon>
        <taxon>Pseudomonadati</taxon>
        <taxon>Pseudomonadota</taxon>
        <taxon>Gammaproteobacteria</taxon>
        <taxon>Alteromonadales</taxon>
        <taxon>Alteromonadaceae</taxon>
        <taxon>Alteromonas/Salinimonas group</taxon>
        <taxon>Alteromonas</taxon>
    </lineage>
</organism>
<dbReference type="InterPro" id="IPR018640">
    <property type="entry name" value="DUF2063"/>
</dbReference>
<dbReference type="Gene3D" id="1.10.150.690">
    <property type="entry name" value="DUF2063"/>
    <property type="match status" value="1"/>
</dbReference>
<feature type="domain" description="Putative DNA-binding" evidence="1">
    <location>
        <begin position="33"/>
        <end position="98"/>
    </location>
</feature>
<accession>A0AB36FMW0</accession>
<dbReference type="AlphaFoldDB" id="A0AB36FMW0"/>
<sequence>MSLAKIYEGFYVLIKHQAFDGLLDLTKGPIGCSSTEGLTVYINNSEGRLVATLAQTFSVCRAVVGDECFTMMAKAFIAGHPSENKNLFSYGGQFPQFLEEIVELNEEFSQLGYLPSLALFEWGIHRCSIKPKRCGFDFNGFSKVHPSHYSLLSFDLAPDVLLVKTLYPIASIWEYHQTESRSDTLHIQKQDTFYLIERPGFQAFYRELTPDQFQILQRIKNRQTLTQIVFNIHGECNPITEFIEKGWIDGYEYEE</sequence>
<dbReference type="InterPro" id="IPR044922">
    <property type="entry name" value="DUF2063_N_sf"/>
</dbReference>
<proteinExistence type="predicted"/>
<dbReference type="RefSeq" id="WP_069945643.1">
    <property type="nucleotide sequence ID" value="NZ_MIPW01000036.1"/>
</dbReference>
<protein>
    <recommendedName>
        <fullName evidence="1">Putative DNA-binding domain-containing protein</fullName>
    </recommendedName>
</protein>
<evidence type="ECO:0000313" key="3">
    <source>
        <dbReference type="Proteomes" id="UP000095392"/>
    </source>
</evidence>
<keyword evidence="3" id="KW-1185">Reference proteome</keyword>
<comment type="caution">
    <text evidence="2">The sequence shown here is derived from an EMBL/GenBank/DDBJ whole genome shotgun (WGS) entry which is preliminary data.</text>
</comment>
<dbReference type="Proteomes" id="UP000095392">
    <property type="component" value="Unassembled WGS sequence"/>
</dbReference>
<evidence type="ECO:0000259" key="1">
    <source>
        <dbReference type="Pfam" id="PF09836"/>
    </source>
</evidence>
<dbReference type="EMBL" id="MIPY01000061">
    <property type="protein sequence ID" value="OES24446.1"/>
    <property type="molecule type" value="Genomic_DNA"/>
</dbReference>
<dbReference type="Pfam" id="PF09836">
    <property type="entry name" value="DUF2063"/>
    <property type="match status" value="1"/>
</dbReference>
<reference evidence="2 3" key="1">
    <citation type="submission" date="2016-09" db="EMBL/GenBank/DDBJ databases">
        <title>Draft Genome Sequence of four Alteromonas macleodii strains isolated from copper coupons and grown long-term at elevated copper levels.</title>
        <authorList>
            <person name="Cusick K."/>
            <person name="Dale J."/>
            <person name="Little B."/>
            <person name="Biffinger J."/>
        </authorList>
    </citation>
    <scope>NUCLEOTIDE SEQUENCE [LARGE SCALE GENOMIC DNA]</scope>
    <source>
        <strain evidence="2 3">KCP01</strain>
    </source>
</reference>